<evidence type="ECO:0000313" key="3">
    <source>
        <dbReference type="Proteomes" id="UP000240506"/>
    </source>
</evidence>
<reference evidence="2 3" key="1">
    <citation type="submission" date="2018-03" db="EMBL/GenBank/DDBJ databases">
        <authorList>
            <person name="Dailey F.E."/>
        </authorList>
    </citation>
    <scope>NUCLEOTIDE SEQUENCE [LARGE SCALE GENOMIC DNA]</scope>
    <source>
        <strain evidence="2 3">CW7</strain>
    </source>
</reference>
<feature type="domain" description="HTH cro/C1-type" evidence="1">
    <location>
        <begin position="17"/>
        <end position="54"/>
    </location>
</feature>
<name>A0ABX5HQX8_9GAMM</name>
<dbReference type="SMART" id="SM00530">
    <property type="entry name" value="HTH_XRE"/>
    <property type="match status" value="1"/>
</dbReference>
<evidence type="ECO:0000259" key="1">
    <source>
        <dbReference type="PROSITE" id="PS50943"/>
    </source>
</evidence>
<dbReference type="RefSeq" id="WP_107881625.1">
    <property type="nucleotide sequence ID" value="NZ_PYSG01000002.1"/>
</dbReference>
<dbReference type="PROSITE" id="PS50943">
    <property type="entry name" value="HTH_CROC1"/>
    <property type="match status" value="1"/>
</dbReference>
<evidence type="ECO:0000313" key="2">
    <source>
        <dbReference type="EMBL" id="PTA49270.1"/>
    </source>
</evidence>
<dbReference type="CDD" id="cd00093">
    <property type="entry name" value="HTH_XRE"/>
    <property type="match status" value="1"/>
</dbReference>
<comment type="caution">
    <text evidence="2">The sequence shown here is derived from an EMBL/GenBank/DDBJ whole genome shotgun (WGS) entry which is preliminary data.</text>
</comment>
<accession>A0ABX5HQX8</accession>
<organism evidence="2 3">
    <name type="scientific">Shewanella morhuae</name>
    <dbReference type="NCBI Taxonomy" id="365591"/>
    <lineage>
        <taxon>Bacteria</taxon>
        <taxon>Pseudomonadati</taxon>
        <taxon>Pseudomonadota</taxon>
        <taxon>Gammaproteobacteria</taxon>
        <taxon>Alteromonadales</taxon>
        <taxon>Shewanellaceae</taxon>
        <taxon>Shewanella</taxon>
    </lineage>
</organism>
<sequence>MSKTLYAPEYRKPIERLKAARIDRGLTMRELAAELGVPHSYVGKVEQCERKLDVLEYIYYCKALNEGPLKGMLILSCK</sequence>
<dbReference type="Proteomes" id="UP000240506">
    <property type="component" value="Unassembled WGS sequence"/>
</dbReference>
<dbReference type="EMBL" id="PYSG01000002">
    <property type="protein sequence ID" value="PTA49270.1"/>
    <property type="molecule type" value="Genomic_DNA"/>
</dbReference>
<gene>
    <name evidence="2" type="ORF">C9I43_01365</name>
</gene>
<proteinExistence type="predicted"/>
<protein>
    <submittedName>
        <fullName evidence="2">XRE family transcriptional regulator</fullName>
    </submittedName>
</protein>
<dbReference type="SUPFAM" id="SSF47413">
    <property type="entry name" value="lambda repressor-like DNA-binding domains"/>
    <property type="match status" value="1"/>
</dbReference>
<reference evidence="2 3" key="2">
    <citation type="submission" date="2018-04" db="EMBL/GenBank/DDBJ databases">
        <title>Genomic sequence of a freshwater isolate of Shewanella morhuae.</title>
        <authorList>
            <person name="Castillo D.E."/>
            <person name="Gram L."/>
        </authorList>
    </citation>
    <scope>NUCLEOTIDE SEQUENCE [LARGE SCALE GENOMIC DNA]</scope>
    <source>
        <strain evidence="2 3">CW7</strain>
    </source>
</reference>
<dbReference type="InterPro" id="IPR010982">
    <property type="entry name" value="Lambda_DNA-bd_dom_sf"/>
</dbReference>
<dbReference type="Gene3D" id="1.10.260.40">
    <property type="entry name" value="lambda repressor-like DNA-binding domains"/>
    <property type="match status" value="1"/>
</dbReference>
<dbReference type="Pfam" id="PF01381">
    <property type="entry name" value="HTH_3"/>
    <property type="match status" value="1"/>
</dbReference>
<keyword evidence="3" id="KW-1185">Reference proteome</keyword>
<dbReference type="InterPro" id="IPR001387">
    <property type="entry name" value="Cro/C1-type_HTH"/>
</dbReference>